<dbReference type="PROSITE" id="PS51379">
    <property type="entry name" value="4FE4S_FER_2"/>
    <property type="match status" value="2"/>
</dbReference>
<dbReference type="OrthoDB" id="5422346at2"/>
<reference evidence="2 3" key="1">
    <citation type="submission" date="2017-02" db="EMBL/GenBank/DDBJ databases">
        <authorList>
            <person name="Peterson S.W."/>
        </authorList>
    </citation>
    <scope>NUCLEOTIDE SEQUENCE [LARGE SCALE GENOMIC DNA]</scope>
    <source>
        <strain evidence="2 3">DSM 18034</strain>
    </source>
</reference>
<dbReference type="Gene3D" id="3.30.70.20">
    <property type="match status" value="1"/>
</dbReference>
<dbReference type="EMBL" id="FUYA01000001">
    <property type="protein sequence ID" value="SKA65149.1"/>
    <property type="molecule type" value="Genomic_DNA"/>
</dbReference>
<dbReference type="RefSeq" id="WP_078683901.1">
    <property type="nucleotide sequence ID" value="NZ_FUYA01000001.1"/>
</dbReference>
<accession>A0A1T4VJM0</accession>
<dbReference type="AlphaFoldDB" id="A0A1T4VJM0"/>
<dbReference type="STRING" id="1121442.SAMN02745702_00479"/>
<feature type="domain" description="4Fe-4S ferredoxin-type" evidence="1">
    <location>
        <begin position="239"/>
        <end position="268"/>
    </location>
</feature>
<name>A0A1T4VJM0_9BACT</name>
<dbReference type="Pfam" id="PF00037">
    <property type="entry name" value="Fer4"/>
    <property type="match status" value="1"/>
</dbReference>
<proteinExistence type="predicted"/>
<evidence type="ECO:0000313" key="3">
    <source>
        <dbReference type="Proteomes" id="UP000189733"/>
    </source>
</evidence>
<protein>
    <submittedName>
        <fullName evidence="2">4Fe-4S binding domain-containing protein</fullName>
    </submittedName>
</protein>
<evidence type="ECO:0000259" key="1">
    <source>
        <dbReference type="PROSITE" id="PS51379"/>
    </source>
</evidence>
<feature type="domain" description="4Fe-4S ferredoxin-type" evidence="1">
    <location>
        <begin position="269"/>
        <end position="297"/>
    </location>
</feature>
<sequence length="320" mass="36097">MSLSKFFKFFPWVKPSTVAFLEEAEKLPHFGWLEKLHGYIYGRFCYFYIGVGIGKHPLTKLAAPLVWLMDKLYPLHPEETTSSHFSWADSYHGKAVPLDEAVKLIQVNRNIELHNLEHVLPYNNAKDIVLQHPDHIAVLDCPCRALREHPCLPMDVCLIIGEPFASFIREHHPDKSRWITAEEAVEILKAEDKRGHVHHVFFKEAMLERFYAICNCCSCCCGAMQAQRNGIEMLCSSGFIAQINTEECVGCGMCEKHCQFHAIQIIEKKAVVDTAKCMGCGVCQGQCAKQAISLARADGKPEPLEIEKLLEQASSSSQHA</sequence>
<gene>
    <name evidence="2" type="ORF">SAMN02745702_00479</name>
</gene>
<keyword evidence="3" id="KW-1185">Reference proteome</keyword>
<dbReference type="SUPFAM" id="SSF54862">
    <property type="entry name" value="4Fe-4S ferredoxins"/>
    <property type="match status" value="1"/>
</dbReference>
<dbReference type="InterPro" id="IPR017896">
    <property type="entry name" value="4Fe4S_Fe-S-bd"/>
</dbReference>
<dbReference type="Proteomes" id="UP000189733">
    <property type="component" value="Unassembled WGS sequence"/>
</dbReference>
<evidence type="ECO:0000313" key="2">
    <source>
        <dbReference type="EMBL" id="SKA65149.1"/>
    </source>
</evidence>
<organism evidence="2 3">
    <name type="scientific">Desulfobaculum bizertense DSM 18034</name>
    <dbReference type="NCBI Taxonomy" id="1121442"/>
    <lineage>
        <taxon>Bacteria</taxon>
        <taxon>Pseudomonadati</taxon>
        <taxon>Thermodesulfobacteriota</taxon>
        <taxon>Desulfovibrionia</taxon>
        <taxon>Desulfovibrionales</taxon>
        <taxon>Desulfovibrionaceae</taxon>
        <taxon>Desulfobaculum</taxon>
    </lineage>
</organism>